<protein>
    <recommendedName>
        <fullName evidence="1">DUF7804 domain-containing protein</fullName>
    </recommendedName>
</protein>
<dbReference type="EMBL" id="VOIH02000011">
    <property type="protein sequence ID" value="KAF3433274.1"/>
    <property type="molecule type" value="Genomic_DNA"/>
</dbReference>
<dbReference type="InterPro" id="IPR056706">
    <property type="entry name" value="DUF7804"/>
</dbReference>
<dbReference type="OrthoDB" id="2013011at2759"/>
<evidence type="ECO:0000313" key="3">
    <source>
        <dbReference type="Proteomes" id="UP000796880"/>
    </source>
</evidence>
<name>A0A8K0DS50_9ROSA</name>
<reference evidence="2" key="1">
    <citation type="submission" date="2020-03" db="EMBL/GenBank/DDBJ databases">
        <title>A high-quality chromosome-level genome assembly of a woody plant with both climbing and erect habits, Rhamnella rubrinervis.</title>
        <authorList>
            <person name="Lu Z."/>
            <person name="Yang Y."/>
            <person name="Zhu X."/>
            <person name="Sun Y."/>
        </authorList>
    </citation>
    <scope>NUCLEOTIDE SEQUENCE</scope>
    <source>
        <strain evidence="2">BYM</strain>
        <tissue evidence="2">Leaf</tissue>
    </source>
</reference>
<sequence length="256" mass="28014">MASIGIRCGGNYKLGGDCRLGDIRSRNNHNARPCCLMIRNTTDCVKKPVRISATARSALMSLESMEDRRGSRIGSNEPVARDKQLDEWMRESVVDIVKNLRKAPLLVQVFGSDEGNDNAGRPKVLETKEAVTHEDWSVAKRKWKAGESPLPEGLMFVEQLEKEEVGNGDGGDDELDGVTKVWGILVQGKGSGCGAACYLLETTSVGLRGGSGCGCTRFCVFKVKNLRETVKSQFSNCWLAQAPKNEIWTGLLFGED</sequence>
<dbReference type="Pfam" id="PF25089">
    <property type="entry name" value="DUF7804"/>
    <property type="match status" value="1"/>
</dbReference>
<gene>
    <name evidence="2" type="ORF">FNV43_RR24376</name>
</gene>
<keyword evidence="3" id="KW-1185">Reference proteome</keyword>
<dbReference type="PANTHER" id="PTHR35127:SF1">
    <property type="entry name" value="GENOME ASSEMBLY, CHROMOSOME: A10"/>
    <property type="match status" value="1"/>
</dbReference>
<comment type="caution">
    <text evidence="2">The sequence shown here is derived from an EMBL/GenBank/DDBJ whole genome shotgun (WGS) entry which is preliminary data.</text>
</comment>
<organism evidence="2 3">
    <name type="scientific">Rhamnella rubrinervis</name>
    <dbReference type="NCBI Taxonomy" id="2594499"/>
    <lineage>
        <taxon>Eukaryota</taxon>
        <taxon>Viridiplantae</taxon>
        <taxon>Streptophyta</taxon>
        <taxon>Embryophyta</taxon>
        <taxon>Tracheophyta</taxon>
        <taxon>Spermatophyta</taxon>
        <taxon>Magnoliopsida</taxon>
        <taxon>eudicotyledons</taxon>
        <taxon>Gunneridae</taxon>
        <taxon>Pentapetalae</taxon>
        <taxon>rosids</taxon>
        <taxon>fabids</taxon>
        <taxon>Rosales</taxon>
        <taxon>Rhamnaceae</taxon>
        <taxon>rhamnoid group</taxon>
        <taxon>Rhamneae</taxon>
        <taxon>Rhamnella</taxon>
    </lineage>
</organism>
<accession>A0A8K0DS50</accession>
<dbReference type="Proteomes" id="UP000796880">
    <property type="component" value="Unassembled WGS sequence"/>
</dbReference>
<evidence type="ECO:0000313" key="2">
    <source>
        <dbReference type="EMBL" id="KAF3433274.1"/>
    </source>
</evidence>
<dbReference type="AlphaFoldDB" id="A0A8K0DS50"/>
<dbReference type="PANTHER" id="PTHR35127">
    <property type="entry name" value="OS03G0736900 PROTEIN"/>
    <property type="match status" value="1"/>
</dbReference>
<feature type="domain" description="DUF7804" evidence="1">
    <location>
        <begin position="82"/>
        <end position="165"/>
    </location>
</feature>
<evidence type="ECO:0000259" key="1">
    <source>
        <dbReference type="Pfam" id="PF25089"/>
    </source>
</evidence>
<proteinExistence type="predicted"/>